<evidence type="ECO:0000313" key="1">
    <source>
        <dbReference type="EMBL" id="CAK9147005.1"/>
    </source>
</evidence>
<proteinExistence type="predicted"/>
<dbReference type="EMBL" id="CAUOFW020001636">
    <property type="protein sequence ID" value="CAK9147005.1"/>
    <property type="molecule type" value="Genomic_DNA"/>
</dbReference>
<sequence>MSEDCLKLLNLKMIWLKTKKKSQDRNGEIVGDEFDGLTFVSLVVVAFGIEVYQYSRDLHGHIEPPGEQLLHASKQFLLLTLHQGHSYAHVTCVLVVPRTLGDGGGGGGGGANIKIWVVIDAWLPLYGCRYSMGHIC</sequence>
<comment type="caution">
    <text evidence="1">The sequence shown here is derived from an EMBL/GenBank/DDBJ whole genome shotgun (WGS) entry which is preliminary data.</text>
</comment>
<keyword evidence="2" id="KW-1185">Reference proteome</keyword>
<dbReference type="AlphaFoldDB" id="A0ABC8RPU7"/>
<reference evidence="1 2" key="1">
    <citation type="submission" date="2024-02" db="EMBL/GenBank/DDBJ databases">
        <authorList>
            <person name="Vignale AGUSTIN F."/>
            <person name="Sosa J E."/>
            <person name="Modenutti C."/>
        </authorList>
    </citation>
    <scope>NUCLEOTIDE SEQUENCE [LARGE SCALE GENOMIC DNA]</scope>
</reference>
<name>A0ABC8RPU7_9AQUA</name>
<protein>
    <submittedName>
        <fullName evidence="1">Uncharacterized protein</fullName>
    </submittedName>
</protein>
<dbReference type="Proteomes" id="UP001642360">
    <property type="component" value="Unassembled WGS sequence"/>
</dbReference>
<organism evidence="1 2">
    <name type="scientific">Ilex paraguariensis</name>
    <name type="common">yerba mate</name>
    <dbReference type="NCBI Taxonomy" id="185542"/>
    <lineage>
        <taxon>Eukaryota</taxon>
        <taxon>Viridiplantae</taxon>
        <taxon>Streptophyta</taxon>
        <taxon>Embryophyta</taxon>
        <taxon>Tracheophyta</taxon>
        <taxon>Spermatophyta</taxon>
        <taxon>Magnoliopsida</taxon>
        <taxon>eudicotyledons</taxon>
        <taxon>Gunneridae</taxon>
        <taxon>Pentapetalae</taxon>
        <taxon>asterids</taxon>
        <taxon>campanulids</taxon>
        <taxon>Aquifoliales</taxon>
        <taxon>Aquifoliaceae</taxon>
        <taxon>Ilex</taxon>
    </lineage>
</organism>
<gene>
    <name evidence="1" type="ORF">ILEXP_LOCUS14884</name>
</gene>
<evidence type="ECO:0000313" key="2">
    <source>
        <dbReference type="Proteomes" id="UP001642360"/>
    </source>
</evidence>
<accession>A0ABC8RPU7</accession>